<name>A0A484C2H9_DRONA</name>
<accession>A0A484C2H9</accession>
<dbReference type="Pfam" id="PF00083">
    <property type="entry name" value="Sugar_tr"/>
    <property type="match status" value="1"/>
</dbReference>
<feature type="transmembrane region" description="Helical" evidence="8">
    <location>
        <begin position="21"/>
        <end position="41"/>
    </location>
</feature>
<keyword evidence="4" id="KW-0762">Sugar transport</keyword>
<dbReference type="InterPro" id="IPR020846">
    <property type="entry name" value="MFS_dom"/>
</dbReference>
<dbReference type="PROSITE" id="PS50850">
    <property type="entry name" value="MFS"/>
    <property type="match status" value="1"/>
</dbReference>
<evidence type="ECO:0000256" key="5">
    <source>
        <dbReference type="ARBA" id="ARBA00022692"/>
    </source>
</evidence>
<comment type="caution">
    <text evidence="10">The sequence shown here is derived from an EMBL/GenBank/DDBJ whole genome shotgun (WGS) entry which is preliminary data.</text>
</comment>
<dbReference type="InterPro" id="IPR005829">
    <property type="entry name" value="Sugar_transporter_CS"/>
</dbReference>
<dbReference type="InterPro" id="IPR044775">
    <property type="entry name" value="MFS_ERD6/Tret1-like"/>
</dbReference>
<organism evidence="10 11">
    <name type="scientific">Drosophila navojoa</name>
    <name type="common">Fruit fly</name>
    <dbReference type="NCBI Taxonomy" id="7232"/>
    <lineage>
        <taxon>Eukaryota</taxon>
        <taxon>Metazoa</taxon>
        <taxon>Ecdysozoa</taxon>
        <taxon>Arthropoda</taxon>
        <taxon>Hexapoda</taxon>
        <taxon>Insecta</taxon>
        <taxon>Pterygota</taxon>
        <taxon>Neoptera</taxon>
        <taxon>Endopterygota</taxon>
        <taxon>Diptera</taxon>
        <taxon>Brachycera</taxon>
        <taxon>Muscomorpha</taxon>
        <taxon>Ephydroidea</taxon>
        <taxon>Drosophilidae</taxon>
        <taxon>Drosophila</taxon>
    </lineage>
</organism>
<feature type="transmembrane region" description="Helical" evidence="8">
    <location>
        <begin position="93"/>
        <end position="113"/>
    </location>
</feature>
<feature type="transmembrane region" description="Helical" evidence="8">
    <location>
        <begin position="119"/>
        <end position="140"/>
    </location>
</feature>
<dbReference type="SUPFAM" id="SSF103473">
    <property type="entry name" value="MFS general substrate transporter"/>
    <property type="match status" value="1"/>
</dbReference>
<feature type="domain" description="Major facilitator superfamily (MFS) profile" evidence="9">
    <location>
        <begin position="23"/>
        <end position="459"/>
    </location>
</feature>
<dbReference type="EMBL" id="LSRL02000001">
    <property type="protein sequence ID" value="TDG53572.1"/>
    <property type="molecule type" value="Genomic_DNA"/>
</dbReference>
<dbReference type="Gene3D" id="1.20.1250.20">
    <property type="entry name" value="MFS general substrate transporter like domains"/>
    <property type="match status" value="1"/>
</dbReference>
<evidence type="ECO:0000313" key="11">
    <source>
        <dbReference type="Proteomes" id="UP000295192"/>
    </source>
</evidence>
<keyword evidence="6 8" id="KW-1133">Transmembrane helix</keyword>
<keyword evidence="5 8" id="KW-0812">Transmembrane</keyword>
<feature type="transmembrane region" description="Helical" evidence="8">
    <location>
        <begin position="335"/>
        <end position="354"/>
    </location>
</feature>
<evidence type="ECO:0000256" key="7">
    <source>
        <dbReference type="ARBA" id="ARBA00023136"/>
    </source>
</evidence>
<dbReference type="STRING" id="7232.A0A484C2H9"/>
<dbReference type="AlphaFoldDB" id="A0A484C2H9"/>
<dbReference type="GO" id="GO:0051119">
    <property type="term" value="F:sugar transmembrane transporter activity"/>
    <property type="evidence" value="ECO:0007669"/>
    <property type="project" value="InterPro"/>
</dbReference>
<feature type="transmembrane region" description="Helical" evidence="8">
    <location>
        <begin position="152"/>
        <end position="170"/>
    </location>
</feature>
<evidence type="ECO:0000256" key="3">
    <source>
        <dbReference type="ARBA" id="ARBA00022475"/>
    </source>
</evidence>
<dbReference type="PROSITE" id="PS00217">
    <property type="entry name" value="SUGAR_TRANSPORT_2"/>
    <property type="match status" value="1"/>
</dbReference>
<feature type="transmembrane region" description="Helical" evidence="8">
    <location>
        <begin position="176"/>
        <end position="198"/>
    </location>
</feature>
<dbReference type="Proteomes" id="UP000295192">
    <property type="component" value="Unassembled WGS sequence"/>
</dbReference>
<evidence type="ECO:0000259" key="9">
    <source>
        <dbReference type="PROSITE" id="PS50850"/>
    </source>
</evidence>
<protein>
    <recommendedName>
        <fullName evidence="9">Major facilitator superfamily (MFS) profile domain-containing protein</fullName>
    </recommendedName>
</protein>
<dbReference type="OMA" id="QIICNVV"/>
<feature type="transmembrane region" description="Helical" evidence="8">
    <location>
        <begin position="436"/>
        <end position="455"/>
    </location>
</feature>
<keyword evidence="2" id="KW-0813">Transport</keyword>
<dbReference type="PANTHER" id="PTHR48021">
    <property type="match status" value="1"/>
</dbReference>
<dbReference type="InterPro" id="IPR050549">
    <property type="entry name" value="MFS_Trehalose_Transporter"/>
</dbReference>
<keyword evidence="11" id="KW-1185">Reference proteome</keyword>
<dbReference type="InterPro" id="IPR005828">
    <property type="entry name" value="MFS_sugar_transport-like"/>
</dbReference>
<dbReference type="PANTHER" id="PTHR48021:SF33">
    <property type="entry name" value="AT22075P-RELATED"/>
    <property type="match status" value="1"/>
</dbReference>
<reference evidence="10 11" key="1">
    <citation type="journal article" date="2019" name="J. Hered.">
        <title>An Improved Genome Assembly for Drosophila navojoa, the Basal Species in the mojavensis Cluster.</title>
        <authorList>
            <person name="Vanderlinde T."/>
            <person name="Dupim E.G."/>
            <person name="Nazario-Yepiz N.O."/>
            <person name="Carvalho A.B."/>
        </authorList>
    </citation>
    <scope>NUCLEOTIDE SEQUENCE [LARGE SCALE GENOMIC DNA]</scope>
    <source>
        <strain evidence="10">Navoj_Jal97</strain>
        <tissue evidence="10">Whole organism</tissue>
    </source>
</reference>
<dbReference type="OrthoDB" id="8120565at2759"/>
<comment type="subcellular location">
    <subcellularLocation>
        <location evidence="1">Cell membrane</location>
        <topology evidence="1">Multi-pass membrane protein</topology>
    </subcellularLocation>
</comment>
<feature type="transmembrane region" description="Helical" evidence="8">
    <location>
        <begin position="270"/>
        <end position="290"/>
    </location>
</feature>
<evidence type="ECO:0000256" key="2">
    <source>
        <dbReference type="ARBA" id="ARBA00022448"/>
    </source>
</evidence>
<keyword evidence="7 8" id="KW-0472">Membrane</keyword>
<feature type="transmembrane region" description="Helical" evidence="8">
    <location>
        <begin position="310"/>
        <end position="328"/>
    </location>
</feature>
<proteinExistence type="predicted"/>
<dbReference type="CDD" id="cd17358">
    <property type="entry name" value="MFS_GLUT6_8_Class3_like"/>
    <property type="match status" value="1"/>
</dbReference>
<dbReference type="FunFam" id="1.20.1250.20:FF:000218">
    <property type="entry name" value="facilitated trehalose transporter Tret1"/>
    <property type="match status" value="1"/>
</dbReference>
<evidence type="ECO:0000256" key="8">
    <source>
        <dbReference type="SAM" id="Phobius"/>
    </source>
</evidence>
<feature type="transmembrane region" description="Helical" evidence="8">
    <location>
        <begin position="64"/>
        <end position="86"/>
    </location>
</feature>
<evidence type="ECO:0000313" key="10">
    <source>
        <dbReference type="EMBL" id="TDG53572.1"/>
    </source>
</evidence>
<feature type="transmembrane region" description="Helical" evidence="8">
    <location>
        <begin position="405"/>
        <end position="424"/>
    </location>
</feature>
<gene>
    <name evidence="10" type="ORF">AWZ03_000387</name>
</gene>
<evidence type="ECO:0000256" key="1">
    <source>
        <dbReference type="ARBA" id="ARBA00004651"/>
    </source>
</evidence>
<feature type="transmembrane region" description="Helical" evidence="8">
    <location>
        <begin position="366"/>
        <end position="393"/>
    </location>
</feature>
<dbReference type="GO" id="GO:0005886">
    <property type="term" value="C:plasma membrane"/>
    <property type="evidence" value="ECO:0007669"/>
    <property type="project" value="UniProtKB-SubCell"/>
</dbReference>
<sequence length="466" mass="51465">MFAQLFQRANCLLNQRNRHQLLATVLINLICISHGMGIGWLSPTLRKLQSTDSPLQFSVDVNEVSWVGSALGLGSVTGNIICGLLINRIGSRLCLLLIAVPHSCLWFLVYFAQSVKFLIVGRFLAGITGGGIYIIHPIFLSEISDANIRGTLASMVMLSVNFGILLGYIIGTHLAYYTIPFVVLLCPLSYFALILLFIRDSPMQLIREQRFAAAEKSFRYYKNIKDSDSLDKQALATLEFENIKMKLTNEDDMPDNVRLRDFFTPVAIKGYAMAGVIVIANQFSGLFTMVNYMSDIFAKSGSSMDPNTSSIIIGVVQILGAYVSTLLCDVCGRKILMQVSSAGVAMSLTAFGLFTHFTSIYDLSGWSWVPVALMSLDIFLGNIGLISCIFVLIVELFPMKIRARATSMAIVVCSSLVFLMLNIFPLCMEHWGLPATMWSCACITAVCFVCFSLFLKETKGKSMVED</sequence>
<evidence type="ECO:0000256" key="6">
    <source>
        <dbReference type="ARBA" id="ARBA00022989"/>
    </source>
</evidence>
<evidence type="ECO:0000256" key="4">
    <source>
        <dbReference type="ARBA" id="ARBA00022597"/>
    </source>
</evidence>
<keyword evidence="3" id="KW-1003">Cell membrane</keyword>
<dbReference type="KEGG" id="dnv:108650051"/>
<dbReference type="InterPro" id="IPR036259">
    <property type="entry name" value="MFS_trans_sf"/>
</dbReference>